<name>A0A1T4SSC3_9HYPH</name>
<accession>A0A1T4SSC3</accession>
<keyword evidence="2" id="KW-1185">Reference proteome</keyword>
<reference evidence="2" key="1">
    <citation type="submission" date="2017-02" db="EMBL/GenBank/DDBJ databases">
        <authorList>
            <person name="Varghese N."/>
            <person name="Submissions S."/>
        </authorList>
    </citation>
    <scope>NUCLEOTIDE SEQUENCE [LARGE SCALE GENOMIC DNA]</scope>
    <source>
        <strain evidence="2">USBA 369</strain>
    </source>
</reference>
<dbReference type="STRING" id="1365950.SAMN05428963_113123"/>
<dbReference type="EMBL" id="FUXL01000013">
    <property type="protein sequence ID" value="SKA31139.1"/>
    <property type="molecule type" value="Genomic_DNA"/>
</dbReference>
<gene>
    <name evidence="1" type="ORF">SAMN05428963_113123</name>
</gene>
<dbReference type="RefSeq" id="WP_078709620.1">
    <property type="nucleotide sequence ID" value="NZ_FUXL01000013.1"/>
</dbReference>
<dbReference type="Proteomes" id="UP000190135">
    <property type="component" value="Unassembled WGS sequence"/>
</dbReference>
<protein>
    <submittedName>
        <fullName evidence="1">Uncharacterized protein</fullName>
    </submittedName>
</protein>
<proteinExistence type="predicted"/>
<evidence type="ECO:0000313" key="2">
    <source>
        <dbReference type="Proteomes" id="UP000190135"/>
    </source>
</evidence>
<dbReference type="AlphaFoldDB" id="A0A1T4SSC3"/>
<evidence type="ECO:0000313" key="1">
    <source>
        <dbReference type="EMBL" id="SKA31139.1"/>
    </source>
</evidence>
<sequence length="134" mass="15277">MTKSVSFTTPRGSEITISIITERELISDHNFTEACWELELRCGAICTTSFERVEYGEHGPCLKFQAGSRQEGKKTIITYAHSQIPADKLAEVDGLIAEYRAEVSRRLDASIETDRRMAKHDEFARRFYDPKSDL</sequence>
<organism evidence="1 2">
    <name type="scientific">Consotaella salsifontis</name>
    <dbReference type="NCBI Taxonomy" id="1365950"/>
    <lineage>
        <taxon>Bacteria</taxon>
        <taxon>Pseudomonadati</taxon>
        <taxon>Pseudomonadota</taxon>
        <taxon>Alphaproteobacteria</taxon>
        <taxon>Hyphomicrobiales</taxon>
        <taxon>Aurantimonadaceae</taxon>
        <taxon>Consotaella</taxon>
    </lineage>
</organism>